<dbReference type="InParanoid" id="A0A6P6XWX8"/>
<gene>
    <name evidence="7" type="primary">LOC113790913</name>
</gene>
<proteinExistence type="inferred from homology"/>
<evidence type="ECO:0000313" key="7">
    <source>
        <dbReference type="RefSeq" id="XP_027196419.1"/>
    </source>
</evidence>
<dbReference type="Proteomes" id="UP000515146">
    <property type="component" value="Unplaced"/>
</dbReference>
<dbReference type="OMA" id="LAGWMIC"/>
<keyword evidence="4" id="KW-1133">Transmembrane helix</keyword>
<feature type="transmembrane region" description="Helical" evidence="4">
    <location>
        <begin position="310"/>
        <end position="329"/>
    </location>
</feature>
<dbReference type="GeneID" id="113790913"/>
<dbReference type="PANTHER" id="PTHR10983">
    <property type="entry name" value="1-ACYLGLYCEROL-3-PHOSPHATE ACYLTRANSFERASE-RELATED"/>
    <property type="match status" value="1"/>
</dbReference>
<organism evidence="6 7">
    <name type="scientific">Dermatophagoides pteronyssinus</name>
    <name type="common">European house dust mite</name>
    <dbReference type="NCBI Taxonomy" id="6956"/>
    <lineage>
        <taxon>Eukaryota</taxon>
        <taxon>Metazoa</taxon>
        <taxon>Ecdysozoa</taxon>
        <taxon>Arthropoda</taxon>
        <taxon>Chelicerata</taxon>
        <taxon>Arachnida</taxon>
        <taxon>Acari</taxon>
        <taxon>Acariformes</taxon>
        <taxon>Sarcoptiformes</taxon>
        <taxon>Astigmata</taxon>
        <taxon>Psoroptidia</taxon>
        <taxon>Analgoidea</taxon>
        <taxon>Pyroglyphidae</taxon>
        <taxon>Dermatophagoidinae</taxon>
        <taxon>Dermatophagoides</taxon>
    </lineage>
</organism>
<evidence type="ECO:0000259" key="5">
    <source>
        <dbReference type="SMART" id="SM00563"/>
    </source>
</evidence>
<dbReference type="InterPro" id="IPR002123">
    <property type="entry name" value="Plipid/glycerol_acylTrfase"/>
</dbReference>
<dbReference type="SMART" id="SM00563">
    <property type="entry name" value="PlsC"/>
    <property type="match status" value="1"/>
</dbReference>
<keyword evidence="4" id="KW-0472">Membrane</keyword>
<evidence type="ECO:0000256" key="1">
    <source>
        <dbReference type="ARBA" id="ARBA00008655"/>
    </source>
</evidence>
<dbReference type="FunCoup" id="A0A6P6XWX8">
    <property type="interactions" value="1275"/>
</dbReference>
<keyword evidence="4" id="KW-0812">Transmembrane</keyword>
<sequence length="379" mass="44249">MNFKNNIVIHMFFGLTFFISGLFINVIQFILYNTLAWFDIQRFRRINFYLNYSMWSQIVALAHWWADTELTIYYPDENSLKLSAPNHMLCLMNHSFEIDWVMSWLAVDHYQKLGNAKSFVKRSIRFIPIIGWSWIFGEFAFLERKLQKDSANIVKALKNFLQFEHPTSLLFFAEGTRFTEKKHETSIQFAKERGLPELKYHLLPRPRGFNLAVQTFKEEKENVLVAQIQLRFPKNQPEPTFTSLLKGEKLKADMFIRIFPLTDIPTDSEKATTDYLYKIYQDQDELAEYHAKNDCFPGVKKVIHRRKESLLNTMAWTGITAIILPYLLGKIVINSSWLVVGIIAAVIVLGLISVKIMIDSTKVNKSSSSYGMENQKKQQ</sequence>
<protein>
    <submittedName>
        <fullName evidence="7">1-acyl-sn-glycerol-3-phosphate acyltransferase gamma-like</fullName>
    </submittedName>
</protein>
<keyword evidence="6" id="KW-1185">Reference proteome</keyword>
<comment type="similarity">
    <text evidence="1">Belongs to the 1-acyl-sn-glycerol-3-phosphate acyltransferase family.</text>
</comment>
<dbReference type="PANTHER" id="PTHR10983:SF24">
    <property type="entry name" value="1-ACYLGLYCEROL-3-PHOSPHATE O-ACYLTRANSFERASE 3, ISOFORM E-RELATED"/>
    <property type="match status" value="1"/>
</dbReference>
<feature type="transmembrane region" description="Helical" evidence="4">
    <location>
        <begin position="12"/>
        <end position="36"/>
    </location>
</feature>
<feature type="transmembrane region" description="Helical" evidence="4">
    <location>
        <begin position="335"/>
        <end position="358"/>
    </location>
</feature>
<dbReference type="OrthoDB" id="189226at2759"/>
<dbReference type="KEGG" id="dpte:113790913"/>
<dbReference type="GO" id="GO:0003841">
    <property type="term" value="F:1-acylglycerol-3-phosphate O-acyltransferase activity"/>
    <property type="evidence" value="ECO:0007669"/>
    <property type="project" value="TreeGrafter"/>
</dbReference>
<reference evidence="7" key="1">
    <citation type="submission" date="2025-08" db="UniProtKB">
        <authorList>
            <consortium name="RefSeq"/>
        </authorList>
    </citation>
    <scope>IDENTIFICATION</scope>
    <source>
        <strain evidence="7">Airmid</strain>
    </source>
</reference>
<evidence type="ECO:0000256" key="4">
    <source>
        <dbReference type="SAM" id="Phobius"/>
    </source>
</evidence>
<evidence type="ECO:0000256" key="2">
    <source>
        <dbReference type="ARBA" id="ARBA00022679"/>
    </source>
</evidence>
<name>A0A6P6XWX8_DERPT</name>
<dbReference type="RefSeq" id="XP_027196419.1">
    <property type="nucleotide sequence ID" value="XM_027340618.1"/>
</dbReference>
<dbReference type="Pfam" id="PF16076">
    <property type="entry name" value="Acyltransf_C"/>
    <property type="match status" value="1"/>
</dbReference>
<dbReference type="Pfam" id="PF01553">
    <property type="entry name" value="Acyltransferase"/>
    <property type="match status" value="1"/>
</dbReference>
<dbReference type="AlphaFoldDB" id="A0A6P6XWX8"/>
<feature type="domain" description="Phospholipid/glycerol acyltransferase" evidence="5">
    <location>
        <begin position="88"/>
        <end position="210"/>
    </location>
</feature>
<dbReference type="InterPro" id="IPR032098">
    <property type="entry name" value="Acyltransf_C"/>
</dbReference>
<dbReference type="CDD" id="cd07990">
    <property type="entry name" value="LPLAT_LCLAT1-like"/>
    <property type="match status" value="1"/>
</dbReference>
<keyword evidence="3" id="KW-0012">Acyltransferase</keyword>
<dbReference type="GO" id="GO:0012505">
    <property type="term" value="C:endomembrane system"/>
    <property type="evidence" value="ECO:0007669"/>
    <property type="project" value="TreeGrafter"/>
</dbReference>
<evidence type="ECO:0000313" key="6">
    <source>
        <dbReference type="Proteomes" id="UP000515146"/>
    </source>
</evidence>
<accession>A0A6P6XWX8</accession>
<keyword evidence="2" id="KW-0808">Transferase</keyword>
<evidence type="ECO:0000256" key="3">
    <source>
        <dbReference type="ARBA" id="ARBA00023315"/>
    </source>
</evidence>